<proteinExistence type="predicted"/>
<gene>
    <name evidence="2" type="ORF">NEZAVI_LOCUS10128</name>
</gene>
<sequence length="165" mass="17659">MWISYLKISLEESVDPKRLAMRIVQRSGGHHSEKTTTDEADPQVRLSAAGYQGPRGPGEEDLRADERDAPEVRPLVRAGPLEAQARGQDVPARASGTEQDPPAGLACVMASVMKKRGDESEVAAPSIKAKTNMTTCPRISAILAAIGRSGNFKLLKRGALMGRGI</sequence>
<keyword evidence="3" id="KW-1185">Reference proteome</keyword>
<reference evidence="2" key="1">
    <citation type="submission" date="2022-01" db="EMBL/GenBank/DDBJ databases">
        <authorList>
            <person name="King R."/>
        </authorList>
    </citation>
    <scope>NUCLEOTIDE SEQUENCE</scope>
</reference>
<dbReference type="EMBL" id="OV725081">
    <property type="protein sequence ID" value="CAH1401019.1"/>
    <property type="molecule type" value="Genomic_DNA"/>
</dbReference>
<evidence type="ECO:0000313" key="3">
    <source>
        <dbReference type="Proteomes" id="UP001152798"/>
    </source>
</evidence>
<accession>A0A9P0MQA1</accession>
<dbReference type="Proteomes" id="UP001152798">
    <property type="component" value="Chromosome 5"/>
</dbReference>
<evidence type="ECO:0000313" key="2">
    <source>
        <dbReference type="EMBL" id="CAH1401019.1"/>
    </source>
</evidence>
<name>A0A9P0MQA1_NEZVI</name>
<dbReference type="AlphaFoldDB" id="A0A9P0MQA1"/>
<organism evidence="2 3">
    <name type="scientific">Nezara viridula</name>
    <name type="common">Southern green stink bug</name>
    <name type="synonym">Cimex viridulus</name>
    <dbReference type="NCBI Taxonomy" id="85310"/>
    <lineage>
        <taxon>Eukaryota</taxon>
        <taxon>Metazoa</taxon>
        <taxon>Ecdysozoa</taxon>
        <taxon>Arthropoda</taxon>
        <taxon>Hexapoda</taxon>
        <taxon>Insecta</taxon>
        <taxon>Pterygota</taxon>
        <taxon>Neoptera</taxon>
        <taxon>Paraneoptera</taxon>
        <taxon>Hemiptera</taxon>
        <taxon>Heteroptera</taxon>
        <taxon>Panheteroptera</taxon>
        <taxon>Pentatomomorpha</taxon>
        <taxon>Pentatomoidea</taxon>
        <taxon>Pentatomidae</taxon>
        <taxon>Pentatominae</taxon>
        <taxon>Nezara</taxon>
    </lineage>
</organism>
<feature type="region of interest" description="Disordered" evidence="1">
    <location>
        <begin position="25"/>
        <end position="103"/>
    </location>
</feature>
<evidence type="ECO:0000256" key="1">
    <source>
        <dbReference type="SAM" id="MobiDB-lite"/>
    </source>
</evidence>
<feature type="compositionally biased region" description="Basic and acidic residues" evidence="1">
    <location>
        <begin position="57"/>
        <end position="71"/>
    </location>
</feature>
<protein>
    <submittedName>
        <fullName evidence="2">Uncharacterized protein</fullName>
    </submittedName>
</protein>